<dbReference type="InterPro" id="IPR050624">
    <property type="entry name" value="HTH-type_Tx_Regulator"/>
</dbReference>
<gene>
    <name evidence="4" type="ORF">JIV24_12250</name>
</gene>
<dbReference type="Gene3D" id="1.10.357.10">
    <property type="entry name" value="Tetracycline Repressor, domain 2"/>
    <property type="match status" value="1"/>
</dbReference>
<reference evidence="4 5" key="1">
    <citation type="submission" date="2021-01" db="EMBL/GenBank/DDBJ databases">
        <title>Carboxyliciviraga sp.nov., isolated from coastal sediments.</title>
        <authorList>
            <person name="Lu D."/>
            <person name="Zhang T."/>
        </authorList>
    </citation>
    <scope>NUCLEOTIDE SEQUENCE [LARGE SCALE GENOMIC DNA]</scope>
    <source>
        <strain evidence="4 5">N1Y132</strain>
    </source>
</reference>
<dbReference type="Pfam" id="PF00440">
    <property type="entry name" value="TetR_N"/>
    <property type="match status" value="1"/>
</dbReference>
<feature type="DNA-binding region" description="H-T-H motif" evidence="2">
    <location>
        <begin position="23"/>
        <end position="42"/>
    </location>
</feature>
<dbReference type="InterPro" id="IPR001647">
    <property type="entry name" value="HTH_TetR"/>
</dbReference>
<comment type="caution">
    <text evidence="4">The sequence shown here is derived from an EMBL/GenBank/DDBJ whole genome shotgun (WGS) entry which is preliminary data.</text>
</comment>
<dbReference type="SUPFAM" id="SSF46689">
    <property type="entry name" value="Homeodomain-like"/>
    <property type="match status" value="1"/>
</dbReference>
<evidence type="ECO:0000259" key="3">
    <source>
        <dbReference type="PROSITE" id="PS50977"/>
    </source>
</evidence>
<dbReference type="PANTHER" id="PTHR43479">
    <property type="entry name" value="ACREF/ENVCD OPERON REPRESSOR-RELATED"/>
    <property type="match status" value="1"/>
</dbReference>
<keyword evidence="5" id="KW-1185">Reference proteome</keyword>
<dbReference type="Proteomes" id="UP000605676">
    <property type="component" value="Unassembled WGS sequence"/>
</dbReference>
<dbReference type="PROSITE" id="PS50977">
    <property type="entry name" value="HTH_TETR_2"/>
    <property type="match status" value="1"/>
</dbReference>
<evidence type="ECO:0000313" key="4">
    <source>
        <dbReference type="EMBL" id="MBK3518107.1"/>
    </source>
</evidence>
<dbReference type="InterPro" id="IPR009057">
    <property type="entry name" value="Homeodomain-like_sf"/>
</dbReference>
<name>A0ABS1HKM3_9BACT</name>
<protein>
    <submittedName>
        <fullName evidence="4">TetR/AcrR family transcriptional regulator</fullName>
    </submittedName>
</protein>
<evidence type="ECO:0000256" key="2">
    <source>
        <dbReference type="PROSITE-ProRule" id="PRU00335"/>
    </source>
</evidence>
<evidence type="ECO:0000256" key="1">
    <source>
        <dbReference type="ARBA" id="ARBA00023125"/>
    </source>
</evidence>
<dbReference type="EMBL" id="JAENRR010000027">
    <property type="protein sequence ID" value="MBK3518107.1"/>
    <property type="molecule type" value="Genomic_DNA"/>
</dbReference>
<accession>A0ABS1HKM3</accession>
<organism evidence="4 5">
    <name type="scientific">Carboxylicivirga marina</name>
    <dbReference type="NCBI Taxonomy" id="2800988"/>
    <lineage>
        <taxon>Bacteria</taxon>
        <taxon>Pseudomonadati</taxon>
        <taxon>Bacteroidota</taxon>
        <taxon>Bacteroidia</taxon>
        <taxon>Marinilabiliales</taxon>
        <taxon>Marinilabiliaceae</taxon>
        <taxon>Carboxylicivirga</taxon>
    </lineage>
</organism>
<dbReference type="PANTHER" id="PTHR43479:SF11">
    <property type="entry name" value="ACREF_ENVCD OPERON REPRESSOR-RELATED"/>
    <property type="match status" value="1"/>
</dbReference>
<sequence length="190" mass="22320">MSKKQVIYQGAMELFVEKGFAASVNELIERVGIAKGTLYHHITNKEQLIIEIYKQLMFEVEEQCVNILNEDQKENTKQVFSRIVKWFITHPVKFYYINIFESSPYMKLHFELVEDTKEGPRRFIMQKVNMGILKAYKTDMIAFFDFAFTRATANYFLSLPKPLKCFADEFDAAFDMYWDGVAQKQSSVVK</sequence>
<feature type="domain" description="HTH tetR-type" evidence="3">
    <location>
        <begin position="1"/>
        <end position="60"/>
    </location>
</feature>
<proteinExistence type="predicted"/>
<dbReference type="PRINTS" id="PR00455">
    <property type="entry name" value="HTHTETR"/>
</dbReference>
<evidence type="ECO:0000313" key="5">
    <source>
        <dbReference type="Proteomes" id="UP000605676"/>
    </source>
</evidence>
<keyword evidence="1 2" id="KW-0238">DNA-binding</keyword>
<dbReference type="RefSeq" id="WP_200465335.1">
    <property type="nucleotide sequence ID" value="NZ_JAENRR010000027.1"/>
</dbReference>